<keyword evidence="4" id="KW-0131">Cell cycle</keyword>
<evidence type="ECO:0000256" key="5">
    <source>
        <dbReference type="ARBA" id="ARBA00032263"/>
    </source>
</evidence>
<evidence type="ECO:0000256" key="4">
    <source>
        <dbReference type="ARBA" id="ARBA00023306"/>
    </source>
</evidence>
<dbReference type="InterPro" id="IPR039361">
    <property type="entry name" value="Cyclin"/>
</dbReference>
<feature type="domain" description="Cyclin-like" evidence="7">
    <location>
        <begin position="111"/>
        <end position="195"/>
    </location>
</feature>
<evidence type="ECO:0000313" key="9">
    <source>
        <dbReference type="Proteomes" id="UP001058974"/>
    </source>
</evidence>
<dbReference type="GO" id="GO:0051301">
    <property type="term" value="P:cell division"/>
    <property type="evidence" value="ECO:0007669"/>
    <property type="project" value="UniProtKB-KW"/>
</dbReference>
<dbReference type="Gramene" id="Psat06G0222500-T1">
    <property type="protein sequence ID" value="KAI5395944.1"/>
    <property type="gene ID" value="KIW84_062225"/>
</dbReference>
<accession>A0A9D4W717</accession>
<dbReference type="PANTHER" id="PTHR10177">
    <property type="entry name" value="CYCLINS"/>
    <property type="match status" value="1"/>
</dbReference>
<evidence type="ECO:0000313" key="8">
    <source>
        <dbReference type="EMBL" id="KAI5395944.1"/>
    </source>
</evidence>
<organism evidence="8 9">
    <name type="scientific">Pisum sativum</name>
    <name type="common">Garden pea</name>
    <name type="synonym">Lathyrus oleraceus</name>
    <dbReference type="NCBI Taxonomy" id="3888"/>
    <lineage>
        <taxon>Eukaryota</taxon>
        <taxon>Viridiplantae</taxon>
        <taxon>Streptophyta</taxon>
        <taxon>Embryophyta</taxon>
        <taxon>Tracheophyta</taxon>
        <taxon>Spermatophyta</taxon>
        <taxon>Magnoliopsida</taxon>
        <taxon>eudicotyledons</taxon>
        <taxon>Gunneridae</taxon>
        <taxon>Pentapetalae</taxon>
        <taxon>rosids</taxon>
        <taxon>fabids</taxon>
        <taxon>Fabales</taxon>
        <taxon>Fabaceae</taxon>
        <taxon>Papilionoideae</taxon>
        <taxon>50 kb inversion clade</taxon>
        <taxon>NPAAA clade</taxon>
        <taxon>Hologalegina</taxon>
        <taxon>IRL clade</taxon>
        <taxon>Fabeae</taxon>
        <taxon>Lathyrus</taxon>
    </lineage>
</organism>
<evidence type="ECO:0000256" key="3">
    <source>
        <dbReference type="ARBA" id="ARBA00023127"/>
    </source>
</evidence>
<dbReference type="AlphaFoldDB" id="A0A9D4W717"/>
<dbReference type="InterPro" id="IPR006671">
    <property type="entry name" value="Cyclin_N"/>
</dbReference>
<proteinExistence type="inferred from homology"/>
<dbReference type="SUPFAM" id="SSF47954">
    <property type="entry name" value="Cyclin-like"/>
    <property type="match status" value="1"/>
</dbReference>
<dbReference type="Gene3D" id="1.10.472.10">
    <property type="entry name" value="Cyclin-like"/>
    <property type="match status" value="2"/>
</dbReference>
<protein>
    <recommendedName>
        <fullName evidence="5">B-like cyclin</fullName>
    </recommendedName>
</protein>
<dbReference type="InterPro" id="IPR036915">
    <property type="entry name" value="Cyclin-like_sf"/>
</dbReference>
<evidence type="ECO:0000259" key="7">
    <source>
        <dbReference type="SMART" id="SM00385"/>
    </source>
</evidence>
<sequence length="282" mass="31785">MSTSNSLMTPEFKYTGNGDVASIKSIENRTSNILNISDSSKMADVDTILKSRANKIVDLDCNFKDPRFCASIANEIYENLRVSEKIKRPSIDFMEKIQTDINAGMRAMFIDWLVKVAEEYRLLPDTLFLAVNYLDRYLSGKAMNRQRLQLLGVSCMMIAATYQKEKKEAFSRITELIPFQKKPSHLAISESFLPAAAVESNKSLCSSRLSAGISERPVDIPLQFPVMINEASGQHNYQELEEFRPSVREAIQNVMCNHMKKSGGHQPQSSNLPLNFCRGAHC</sequence>
<evidence type="ECO:0000256" key="6">
    <source>
        <dbReference type="RuleBase" id="RU000383"/>
    </source>
</evidence>
<keyword evidence="3 6" id="KW-0195">Cyclin</keyword>
<gene>
    <name evidence="8" type="ORF">KIW84_062225</name>
</gene>
<dbReference type="FunFam" id="1.10.472.10:FF:000001">
    <property type="entry name" value="G2/mitotic-specific cyclin"/>
    <property type="match status" value="1"/>
</dbReference>
<comment type="subunit">
    <text evidence="1">Interacts with the CDC2 protein kinase to form a serine/threonine kinase holoenzyme complex also known as maturation promoting factor (MPF). The cyclin subunit imparts substrate specificity to the complex.</text>
</comment>
<dbReference type="InterPro" id="IPR013763">
    <property type="entry name" value="Cyclin-like_dom"/>
</dbReference>
<dbReference type="EMBL" id="JAMSHJ010000006">
    <property type="protein sequence ID" value="KAI5395944.1"/>
    <property type="molecule type" value="Genomic_DNA"/>
</dbReference>
<dbReference type="SMART" id="SM00385">
    <property type="entry name" value="CYCLIN"/>
    <property type="match status" value="1"/>
</dbReference>
<comment type="caution">
    <text evidence="8">The sequence shown here is derived from an EMBL/GenBank/DDBJ whole genome shotgun (WGS) entry which is preliminary data.</text>
</comment>
<comment type="similarity">
    <text evidence="6">Belongs to the cyclin family.</text>
</comment>
<evidence type="ECO:0000256" key="1">
    <source>
        <dbReference type="ARBA" id="ARBA00011177"/>
    </source>
</evidence>
<dbReference type="Proteomes" id="UP001058974">
    <property type="component" value="Chromosome 6"/>
</dbReference>
<evidence type="ECO:0000256" key="2">
    <source>
        <dbReference type="ARBA" id="ARBA00022618"/>
    </source>
</evidence>
<keyword evidence="2" id="KW-0132">Cell division</keyword>
<dbReference type="Pfam" id="PF00134">
    <property type="entry name" value="Cyclin_N"/>
    <property type="match status" value="1"/>
</dbReference>
<reference evidence="8 9" key="1">
    <citation type="journal article" date="2022" name="Nat. Genet.">
        <title>Improved pea reference genome and pan-genome highlight genomic features and evolutionary characteristics.</title>
        <authorList>
            <person name="Yang T."/>
            <person name="Liu R."/>
            <person name="Luo Y."/>
            <person name="Hu S."/>
            <person name="Wang D."/>
            <person name="Wang C."/>
            <person name="Pandey M.K."/>
            <person name="Ge S."/>
            <person name="Xu Q."/>
            <person name="Li N."/>
            <person name="Li G."/>
            <person name="Huang Y."/>
            <person name="Saxena R.K."/>
            <person name="Ji Y."/>
            <person name="Li M."/>
            <person name="Yan X."/>
            <person name="He Y."/>
            <person name="Liu Y."/>
            <person name="Wang X."/>
            <person name="Xiang C."/>
            <person name="Varshney R.K."/>
            <person name="Ding H."/>
            <person name="Gao S."/>
            <person name="Zong X."/>
        </authorList>
    </citation>
    <scope>NUCLEOTIDE SEQUENCE [LARGE SCALE GENOMIC DNA]</scope>
    <source>
        <strain evidence="8 9">cv. Zhongwan 6</strain>
    </source>
</reference>
<keyword evidence="9" id="KW-1185">Reference proteome</keyword>
<name>A0A9D4W717_PEA</name>